<feature type="transmembrane region" description="Helical" evidence="2">
    <location>
        <begin position="59"/>
        <end position="81"/>
    </location>
</feature>
<evidence type="ECO:0000256" key="2">
    <source>
        <dbReference type="SAM" id="Phobius"/>
    </source>
</evidence>
<name>A0ABQ4MMM7_9BACL</name>
<keyword evidence="6" id="KW-1185">Reference proteome</keyword>
<reference evidence="5 6" key="1">
    <citation type="submission" date="2021-03" db="EMBL/GenBank/DDBJ databases">
        <title>Antimicrobial resistance genes in bacteria isolated from Japanese honey, and their potential for conferring macrolide and lincosamide resistance in the American foulbrood pathogen Paenibacillus larvae.</title>
        <authorList>
            <person name="Okamoto M."/>
            <person name="Kumagai M."/>
            <person name="Kanamori H."/>
            <person name="Takamatsu D."/>
        </authorList>
    </citation>
    <scope>NUCLEOTIDE SEQUENCE [LARGE SCALE GENOMIC DNA]</scope>
    <source>
        <strain evidence="5 6">J15TS10</strain>
    </source>
</reference>
<gene>
    <name evidence="5" type="ORF">J15TS10_10500</name>
</gene>
<keyword evidence="2" id="KW-0812">Transmembrane</keyword>
<dbReference type="PANTHER" id="PTHR37464:SF1">
    <property type="entry name" value="BLL2463 PROTEIN"/>
    <property type="match status" value="1"/>
</dbReference>
<dbReference type="Gene3D" id="3.40.50.410">
    <property type="entry name" value="von Willebrand factor, type A domain"/>
    <property type="match status" value="1"/>
</dbReference>
<dbReference type="InterPro" id="IPR002035">
    <property type="entry name" value="VWF_A"/>
</dbReference>
<evidence type="ECO:0000313" key="6">
    <source>
        <dbReference type="Proteomes" id="UP000681290"/>
    </source>
</evidence>
<evidence type="ECO:0000256" key="1">
    <source>
        <dbReference type="SAM" id="MobiDB-lite"/>
    </source>
</evidence>
<feature type="transmembrane region" description="Helical" evidence="2">
    <location>
        <begin position="6"/>
        <end position="24"/>
    </location>
</feature>
<proteinExistence type="predicted"/>
<dbReference type="InterPro" id="IPR024163">
    <property type="entry name" value="Aerotolerance_reg_N"/>
</dbReference>
<dbReference type="RefSeq" id="WP_213589165.1">
    <property type="nucleotide sequence ID" value="NZ_BOSM01000001.1"/>
</dbReference>
<feature type="transmembrane region" description="Helical" evidence="2">
    <location>
        <begin position="645"/>
        <end position="664"/>
    </location>
</feature>
<dbReference type="Pfam" id="PF13519">
    <property type="entry name" value="VWA_2"/>
    <property type="match status" value="1"/>
</dbReference>
<dbReference type="Pfam" id="PF07584">
    <property type="entry name" value="BatA"/>
    <property type="match status" value="1"/>
</dbReference>
<feature type="domain" description="Aerotolerance regulator N-terminal" evidence="3">
    <location>
        <begin position="6"/>
        <end position="78"/>
    </location>
</feature>
<dbReference type="InterPro" id="IPR036465">
    <property type="entry name" value="vWFA_dom_sf"/>
</dbReference>
<organism evidence="5 6">
    <name type="scientific">Paenibacillus woosongensis</name>
    <dbReference type="NCBI Taxonomy" id="307580"/>
    <lineage>
        <taxon>Bacteria</taxon>
        <taxon>Bacillati</taxon>
        <taxon>Bacillota</taxon>
        <taxon>Bacilli</taxon>
        <taxon>Bacillales</taxon>
        <taxon>Paenibacillaceae</taxon>
        <taxon>Paenibacillus</taxon>
    </lineage>
</organism>
<sequence>MGIASWSGLWFALAIPLIILMYLFKRKYVDTLVPSHMLWNRVLRNIEANRPWQKLQNRLLLWLQLLAAALLVLALMTPFIWVKGGLSGHTVIVVDASASMSGQRKGEPGKDTPSSSTALDRLKIKVHEYIDSMGADGEVTLLKLGTEPEVLLTRETDQKAIRDQVDKLEAKFGKAAYRETMSLAAAMTQDDPDASVLVFTDEQWSERADDILFAAPVEIVSLKGEGTSNAAVEQFGIKNDGDHSTGVAVIRNYGARPFETGLNLFGDGQLLASKSVKVESGKAVTVTFDELPASDVYKIKLERDDDYAADNEAYAFREKGGAPHVLLISEGNLFLEKALQLSGARVTRMEPGTSAPSNEPDSEGDKGPALPKDKPDMIIIDGITPAYLKTGEWSRLIQETPSWTLGGDGGKIQPDSGRTTVANHPVTRYISLNDPPAAAVLAGDMPSWGKPLMEIGSTPAAYAGTENGVNRLVFLFALSDGDLPLRPEFPVMVNNAVQWLQAGRTTGLGRMVAGAELEMPFNVEAAQASWVAADGYAVDAGAAPIPAAAKDHSLAAVQTVPPLPGLWRFEMKGADGRVLPGYNLEVIAHPSESAIGQVKPLGFGGGGVGASAGGAAGNGTGNSTGAGQSSGGVGPNPERSAKYSLTYLAALLALIVIIVEWGVYQRGRSI</sequence>
<protein>
    <recommendedName>
        <fullName evidence="7">VWA domain-containing protein</fullName>
    </recommendedName>
</protein>
<dbReference type="Proteomes" id="UP000681290">
    <property type="component" value="Unassembled WGS sequence"/>
</dbReference>
<keyword evidence="2" id="KW-1133">Transmembrane helix</keyword>
<feature type="region of interest" description="Disordered" evidence="1">
    <location>
        <begin position="348"/>
        <end position="375"/>
    </location>
</feature>
<comment type="caution">
    <text evidence="5">The sequence shown here is derived from an EMBL/GenBank/DDBJ whole genome shotgun (WGS) entry which is preliminary data.</text>
</comment>
<dbReference type="PANTHER" id="PTHR37464">
    <property type="entry name" value="BLL2463 PROTEIN"/>
    <property type="match status" value="1"/>
</dbReference>
<evidence type="ECO:0000259" key="3">
    <source>
        <dbReference type="Pfam" id="PF07584"/>
    </source>
</evidence>
<dbReference type="EMBL" id="BOSM01000001">
    <property type="protein sequence ID" value="GIP57236.1"/>
    <property type="molecule type" value="Genomic_DNA"/>
</dbReference>
<evidence type="ECO:0008006" key="7">
    <source>
        <dbReference type="Google" id="ProtNLM"/>
    </source>
</evidence>
<feature type="compositionally biased region" description="Basic and acidic residues" evidence="1">
    <location>
        <begin position="363"/>
        <end position="375"/>
    </location>
</feature>
<dbReference type="SUPFAM" id="SSF53300">
    <property type="entry name" value="vWA-like"/>
    <property type="match status" value="1"/>
</dbReference>
<accession>A0ABQ4MMM7</accession>
<evidence type="ECO:0000313" key="5">
    <source>
        <dbReference type="EMBL" id="GIP57236.1"/>
    </source>
</evidence>
<keyword evidence="2" id="KW-0472">Membrane</keyword>
<feature type="domain" description="VWFA" evidence="4">
    <location>
        <begin position="90"/>
        <end position="202"/>
    </location>
</feature>
<evidence type="ECO:0000259" key="4">
    <source>
        <dbReference type="Pfam" id="PF13519"/>
    </source>
</evidence>